<evidence type="ECO:0000313" key="8">
    <source>
        <dbReference type="EMBL" id="TSK42140.1"/>
    </source>
</evidence>
<comment type="function">
    <text evidence="2">Catalyzes the oxidative ring opening of 3-hydroxyanthranilate to 2-amino-3-carboxymuconate semialdehyde, which spontaneously cyclizes to quinolinate.</text>
</comment>
<dbReference type="InterPro" id="IPR010329">
    <property type="entry name" value="3hydroanth_dOase"/>
</dbReference>
<proteinExistence type="predicted"/>
<keyword evidence="4" id="KW-0479">Metal-binding</keyword>
<dbReference type="Gene3D" id="2.60.120.10">
    <property type="entry name" value="Jelly Rolls"/>
    <property type="match status" value="2"/>
</dbReference>
<dbReference type="SUPFAM" id="SSF51182">
    <property type="entry name" value="RmlC-like cupins"/>
    <property type="match status" value="2"/>
</dbReference>
<evidence type="ECO:0000256" key="4">
    <source>
        <dbReference type="ARBA" id="ARBA00022723"/>
    </source>
</evidence>
<sequence length="221" mass="25208">MTTKSLYINIDKWIKENEASFLPPVCNKLMYFHQLNVMLVGGPNTRKDFHIEEGEEGCLFDSNFKTVSSQYNQKCHRMSADSTYSPAGCFFKPRYYVDNSTDILFERWFYCENLGTQLVPVIQEFMASKQHKTGKPDPVATGLTAIYMKVRLNKYCKAYKEVSQLFVLSIGFTYMNSALDPVIYCCSSSVFRNAVKRMINQIGPLELQLSHRASTATGSDS</sequence>
<gene>
    <name evidence="8" type="ORF">Baya_4608</name>
</gene>
<keyword evidence="9" id="KW-1185">Reference proteome</keyword>
<evidence type="ECO:0000313" key="9">
    <source>
        <dbReference type="Proteomes" id="UP000319801"/>
    </source>
</evidence>
<organism evidence="8 9">
    <name type="scientific">Bagarius yarrelli</name>
    <name type="common">Goonch</name>
    <name type="synonym">Bagrus yarrelli</name>
    <dbReference type="NCBI Taxonomy" id="175774"/>
    <lineage>
        <taxon>Eukaryota</taxon>
        <taxon>Metazoa</taxon>
        <taxon>Chordata</taxon>
        <taxon>Craniata</taxon>
        <taxon>Vertebrata</taxon>
        <taxon>Euteleostomi</taxon>
        <taxon>Actinopterygii</taxon>
        <taxon>Neopterygii</taxon>
        <taxon>Teleostei</taxon>
        <taxon>Ostariophysi</taxon>
        <taxon>Siluriformes</taxon>
        <taxon>Sisoridae</taxon>
        <taxon>Sisorinae</taxon>
        <taxon>Bagarius</taxon>
    </lineage>
</organism>
<dbReference type="SUPFAM" id="SSF81321">
    <property type="entry name" value="Family A G protein-coupled receptor-like"/>
    <property type="match status" value="1"/>
</dbReference>
<dbReference type="GO" id="GO:0046874">
    <property type="term" value="P:quinolinate metabolic process"/>
    <property type="evidence" value="ECO:0007669"/>
    <property type="project" value="TreeGrafter"/>
</dbReference>
<dbReference type="PANTHER" id="PTHR15497:SF1">
    <property type="entry name" value="3-HYDROXYANTHRANILATE 3,4-DIOXYGENASE"/>
    <property type="match status" value="1"/>
</dbReference>
<accession>A0A556TR88</accession>
<dbReference type="GO" id="GO:0005737">
    <property type="term" value="C:cytoplasm"/>
    <property type="evidence" value="ECO:0007669"/>
    <property type="project" value="TreeGrafter"/>
</dbReference>
<keyword evidence="3" id="KW-0662">Pyridine nucleotide biosynthesis</keyword>
<comment type="caution">
    <text evidence="8">The sequence shown here is derived from an EMBL/GenBank/DDBJ whole genome shotgun (WGS) entry which is preliminary data.</text>
</comment>
<protein>
    <submittedName>
        <fullName evidence="8">3-hydroxyanthranilate 3,4-dioxygenase</fullName>
    </submittedName>
</protein>
<dbReference type="InterPro" id="IPR011051">
    <property type="entry name" value="RmlC_Cupin_sf"/>
</dbReference>
<evidence type="ECO:0000256" key="6">
    <source>
        <dbReference type="ARBA" id="ARBA00023002"/>
    </source>
</evidence>
<evidence type="ECO:0000256" key="1">
    <source>
        <dbReference type="ARBA" id="ARBA00001954"/>
    </source>
</evidence>
<dbReference type="PANTHER" id="PTHR15497">
    <property type="entry name" value="3-HYDROXYANTHRANILATE 3,4-DIOXYGENASE"/>
    <property type="match status" value="1"/>
</dbReference>
<dbReference type="EMBL" id="VCAZ01000012">
    <property type="protein sequence ID" value="TSK42140.1"/>
    <property type="molecule type" value="Genomic_DNA"/>
</dbReference>
<dbReference type="Pfam" id="PF06052">
    <property type="entry name" value="3-HAO"/>
    <property type="match status" value="2"/>
</dbReference>
<keyword evidence="7" id="KW-0408">Iron</keyword>
<evidence type="ECO:0000256" key="7">
    <source>
        <dbReference type="ARBA" id="ARBA00023004"/>
    </source>
</evidence>
<dbReference type="InterPro" id="IPR014710">
    <property type="entry name" value="RmlC-like_jellyroll"/>
</dbReference>
<evidence type="ECO:0000256" key="2">
    <source>
        <dbReference type="ARBA" id="ARBA00002752"/>
    </source>
</evidence>
<dbReference type="GO" id="GO:0034354">
    <property type="term" value="P:'de novo' NAD+ biosynthetic process from L-tryptophan"/>
    <property type="evidence" value="ECO:0007669"/>
    <property type="project" value="TreeGrafter"/>
</dbReference>
<evidence type="ECO:0000256" key="3">
    <source>
        <dbReference type="ARBA" id="ARBA00022642"/>
    </source>
</evidence>
<reference evidence="8 9" key="1">
    <citation type="journal article" date="2019" name="Genome Biol. Evol.">
        <title>Whole-Genome Sequencing of the Giant Devil Catfish, Bagarius yarrelli.</title>
        <authorList>
            <person name="Jiang W."/>
            <person name="Lv Y."/>
            <person name="Cheng L."/>
            <person name="Yang K."/>
            <person name="Chao B."/>
            <person name="Wang X."/>
            <person name="Li Y."/>
            <person name="Pan X."/>
            <person name="You X."/>
            <person name="Zhang Y."/>
            <person name="Yang J."/>
            <person name="Li J."/>
            <person name="Zhang X."/>
            <person name="Liu S."/>
            <person name="Sun C."/>
            <person name="Yang J."/>
            <person name="Shi Q."/>
        </authorList>
    </citation>
    <scope>NUCLEOTIDE SEQUENCE [LARGE SCALE GENOMIC DNA]</scope>
    <source>
        <strain evidence="8">JWS20170419001</strain>
        <tissue evidence="8">Muscle</tissue>
    </source>
</reference>
<dbReference type="AlphaFoldDB" id="A0A556TR88"/>
<comment type="cofactor">
    <cofactor evidence="1">
        <name>Fe(2+)</name>
        <dbReference type="ChEBI" id="CHEBI:29033"/>
    </cofactor>
</comment>
<name>A0A556TR88_BAGYA</name>
<dbReference type="OrthoDB" id="204928at2759"/>
<keyword evidence="6" id="KW-0560">Oxidoreductase</keyword>
<evidence type="ECO:0000256" key="5">
    <source>
        <dbReference type="ARBA" id="ARBA00022964"/>
    </source>
</evidence>
<dbReference type="GO" id="GO:0005506">
    <property type="term" value="F:iron ion binding"/>
    <property type="evidence" value="ECO:0007669"/>
    <property type="project" value="InterPro"/>
</dbReference>
<dbReference type="Gene3D" id="1.10.1220.70">
    <property type="match status" value="1"/>
</dbReference>
<dbReference type="GO" id="GO:0000334">
    <property type="term" value="F:3-hydroxyanthranilate 3,4-dioxygenase activity"/>
    <property type="evidence" value="ECO:0007669"/>
    <property type="project" value="InterPro"/>
</dbReference>
<dbReference type="Proteomes" id="UP000319801">
    <property type="component" value="Unassembled WGS sequence"/>
</dbReference>
<keyword evidence="5 8" id="KW-0223">Dioxygenase</keyword>